<protein>
    <submittedName>
        <fullName evidence="2">Uncharacterized protein</fullName>
    </submittedName>
</protein>
<accession>A0A1X0P3U5</accession>
<keyword evidence="1" id="KW-0812">Transmembrane</keyword>
<name>A0A1X0P3U5_9TRYP</name>
<dbReference type="OrthoDB" id="245693at2759"/>
<evidence type="ECO:0000313" key="2">
    <source>
        <dbReference type="EMBL" id="ORC91545.1"/>
    </source>
</evidence>
<dbReference type="GeneID" id="39982576"/>
<keyword evidence="3" id="KW-1185">Reference proteome</keyword>
<gene>
    <name evidence="2" type="ORF">TM35_000051410</name>
</gene>
<dbReference type="Proteomes" id="UP000192257">
    <property type="component" value="Unassembled WGS sequence"/>
</dbReference>
<dbReference type="EMBL" id="NBCO01000005">
    <property type="protein sequence ID" value="ORC91545.1"/>
    <property type="molecule type" value="Genomic_DNA"/>
</dbReference>
<dbReference type="VEuPathDB" id="TriTrypDB:TM35_000051410"/>
<evidence type="ECO:0000256" key="1">
    <source>
        <dbReference type="SAM" id="Phobius"/>
    </source>
</evidence>
<dbReference type="RefSeq" id="XP_028885611.1">
    <property type="nucleotide sequence ID" value="XM_029022796.1"/>
</dbReference>
<feature type="transmembrane region" description="Helical" evidence="1">
    <location>
        <begin position="122"/>
        <end position="144"/>
    </location>
</feature>
<organism evidence="2 3">
    <name type="scientific">Trypanosoma theileri</name>
    <dbReference type="NCBI Taxonomy" id="67003"/>
    <lineage>
        <taxon>Eukaryota</taxon>
        <taxon>Discoba</taxon>
        <taxon>Euglenozoa</taxon>
        <taxon>Kinetoplastea</taxon>
        <taxon>Metakinetoplastina</taxon>
        <taxon>Trypanosomatida</taxon>
        <taxon>Trypanosomatidae</taxon>
        <taxon>Trypanosoma</taxon>
    </lineage>
</organism>
<reference evidence="2 3" key="1">
    <citation type="submission" date="2017-03" db="EMBL/GenBank/DDBJ databases">
        <title>An alternative strategy for trypanosome survival in the mammalian bloodstream revealed through genome and transcriptome analysis of the ubiquitous bovine parasite Trypanosoma (Megatrypanum) theileri.</title>
        <authorList>
            <person name="Kelly S."/>
            <person name="Ivens A."/>
            <person name="Mott A."/>
            <person name="O'Neill E."/>
            <person name="Emms D."/>
            <person name="Macleod O."/>
            <person name="Voorheis P."/>
            <person name="Matthews J."/>
            <person name="Matthews K."/>
            <person name="Carrington M."/>
        </authorList>
    </citation>
    <scope>NUCLEOTIDE SEQUENCE [LARGE SCALE GENOMIC DNA]</scope>
    <source>
        <strain evidence="2">Edinburgh</strain>
    </source>
</reference>
<sequence length="148" mass="16735">MMMMTEDAEAQVMPPQLYKGSSTKLSEPVGEKEPFADATQQLTSMTLREVIDVQEETIRAIDRAERAMNTAENLGGKTKEQLAQDTVIIEVIDTTLAENESMLRRAKRDINWFRVQLQKDKLFLCLFVVAATLSVAAIIVGVVYKRRR</sequence>
<keyword evidence="1" id="KW-1133">Transmembrane helix</keyword>
<evidence type="ECO:0000313" key="3">
    <source>
        <dbReference type="Proteomes" id="UP000192257"/>
    </source>
</evidence>
<comment type="caution">
    <text evidence="2">The sequence shown here is derived from an EMBL/GenBank/DDBJ whole genome shotgun (WGS) entry which is preliminary data.</text>
</comment>
<proteinExistence type="predicted"/>
<dbReference type="AlphaFoldDB" id="A0A1X0P3U5"/>
<keyword evidence="1" id="KW-0472">Membrane</keyword>